<sequence>MTTLIATSVVRGSKQGESHGGIFLIDLDRQRVAQPVDWNTTKIDWQGRGWDRGLRGIAMDGDKIYIAASDELFVYNRDFETVTSYRSPYLKHCHEISR</sequence>
<evidence type="ECO:0000313" key="1">
    <source>
        <dbReference type="EMBL" id="SVE59881.1"/>
    </source>
</evidence>
<reference evidence="1" key="1">
    <citation type="submission" date="2018-05" db="EMBL/GenBank/DDBJ databases">
        <authorList>
            <person name="Lanie J.A."/>
            <person name="Ng W.-L."/>
            <person name="Kazmierczak K.M."/>
            <person name="Andrzejewski T.M."/>
            <person name="Davidsen T.M."/>
            <person name="Wayne K.J."/>
            <person name="Tettelin H."/>
            <person name="Glass J.I."/>
            <person name="Rusch D."/>
            <person name="Podicherti R."/>
            <person name="Tsui H.-C.T."/>
            <person name="Winkler M.E."/>
        </authorList>
    </citation>
    <scope>NUCLEOTIDE SEQUENCE</scope>
</reference>
<protein>
    <submittedName>
        <fullName evidence="1">Uncharacterized protein</fullName>
    </submittedName>
</protein>
<dbReference type="EMBL" id="UINC01228532">
    <property type="protein sequence ID" value="SVE59881.1"/>
    <property type="molecule type" value="Genomic_DNA"/>
</dbReference>
<name>A0A383ESZ6_9ZZZZ</name>
<organism evidence="1">
    <name type="scientific">marine metagenome</name>
    <dbReference type="NCBI Taxonomy" id="408172"/>
    <lineage>
        <taxon>unclassified sequences</taxon>
        <taxon>metagenomes</taxon>
        <taxon>ecological metagenomes</taxon>
    </lineage>
</organism>
<accession>A0A383ESZ6</accession>
<feature type="non-terminal residue" evidence="1">
    <location>
        <position position="98"/>
    </location>
</feature>
<dbReference type="AlphaFoldDB" id="A0A383ESZ6"/>
<gene>
    <name evidence="1" type="ORF">METZ01_LOCUS512735</name>
</gene>
<proteinExistence type="predicted"/>